<protein>
    <submittedName>
        <fullName evidence="4">GNAT family N-acetyltransferase</fullName>
    </submittedName>
</protein>
<dbReference type="SUPFAM" id="SSF55729">
    <property type="entry name" value="Acyl-CoA N-acyltransferases (Nat)"/>
    <property type="match status" value="1"/>
</dbReference>
<dbReference type="CDD" id="cd04301">
    <property type="entry name" value="NAT_SF"/>
    <property type="match status" value="1"/>
</dbReference>
<evidence type="ECO:0000313" key="5">
    <source>
        <dbReference type="Proteomes" id="UP000245507"/>
    </source>
</evidence>
<reference evidence="4 5" key="1">
    <citation type="submission" date="2018-05" db="EMBL/GenBank/DDBJ databases">
        <title>Nocardioides silvaticus genome.</title>
        <authorList>
            <person name="Li C."/>
            <person name="Wang G."/>
        </authorList>
    </citation>
    <scope>NUCLEOTIDE SEQUENCE [LARGE SCALE GENOMIC DNA]</scope>
    <source>
        <strain evidence="4 5">CCTCC AB 2018079</strain>
    </source>
</reference>
<dbReference type="Pfam" id="PF00583">
    <property type="entry name" value="Acetyltransf_1"/>
    <property type="match status" value="1"/>
</dbReference>
<keyword evidence="5" id="KW-1185">Reference proteome</keyword>
<dbReference type="InterPro" id="IPR050832">
    <property type="entry name" value="Bact_Acetyltransf"/>
</dbReference>
<proteinExistence type="predicted"/>
<dbReference type="AlphaFoldDB" id="A0A316TKL7"/>
<name>A0A316TKL7_9ACTN</name>
<dbReference type="PROSITE" id="PS51186">
    <property type="entry name" value="GNAT"/>
    <property type="match status" value="1"/>
</dbReference>
<dbReference type="Proteomes" id="UP000245507">
    <property type="component" value="Unassembled WGS sequence"/>
</dbReference>
<keyword evidence="1 4" id="KW-0808">Transferase</keyword>
<comment type="caution">
    <text evidence="4">The sequence shown here is derived from an EMBL/GenBank/DDBJ whole genome shotgun (WGS) entry which is preliminary data.</text>
</comment>
<keyword evidence="2" id="KW-0012">Acyltransferase</keyword>
<evidence type="ECO:0000259" key="3">
    <source>
        <dbReference type="PROSITE" id="PS51186"/>
    </source>
</evidence>
<dbReference type="PANTHER" id="PTHR43877:SF1">
    <property type="entry name" value="ACETYLTRANSFERASE"/>
    <property type="match status" value="1"/>
</dbReference>
<dbReference type="InterPro" id="IPR000182">
    <property type="entry name" value="GNAT_dom"/>
</dbReference>
<dbReference type="Gene3D" id="3.40.630.30">
    <property type="match status" value="1"/>
</dbReference>
<dbReference type="InterPro" id="IPR016181">
    <property type="entry name" value="Acyl_CoA_acyltransferase"/>
</dbReference>
<feature type="domain" description="N-acetyltransferase" evidence="3">
    <location>
        <begin position="26"/>
        <end position="180"/>
    </location>
</feature>
<evidence type="ECO:0000256" key="2">
    <source>
        <dbReference type="ARBA" id="ARBA00023315"/>
    </source>
</evidence>
<evidence type="ECO:0000313" key="4">
    <source>
        <dbReference type="EMBL" id="PWN03625.1"/>
    </source>
</evidence>
<gene>
    <name evidence="4" type="ORF">DJ010_05890</name>
</gene>
<dbReference type="GO" id="GO:0016747">
    <property type="term" value="F:acyltransferase activity, transferring groups other than amino-acyl groups"/>
    <property type="evidence" value="ECO:0007669"/>
    <property type="project" value="InterPro"/>
</dbReference>
<evidence type="ECO:0000256" key="1">
    <source>
        <dbReference type="ARBA" id="ARBA00022679"/>
    </source>
</evidence>
<organism evidence="4 5">
    <name type="scientific">Nocardioides silvaticus</name>
    <dbReference type="NCBI Taxonomy" id="2201891"/>
    <lineage>
        <taxon>Bacteria</taxon>
        <taxon>Bacillati</taxon>
        <taxon>Actinomycetota</taxon>
        <taxon>Actinomycetes</taxon>
        <taxon>Propionibacteriales</taxon>
        <taxon>Nocardioidaceae</taxon>
        <taxon>Nocardioides</taxon>
    </lineage>
</organism>
<dbReference type="PANTHER" id="PTHR43877">
    <property type="entry name" value="AMINOALKYLPHOSPHONATE N-ACETYLTRANSFERASE-RELATED-RELATED"/>
    <property type="match status" value="1"/>
</dbReference>
<dbReference type="EMBL" id="QGDD01000002">
    <property type="protein sequence ID" value="PWN03625.1"/>
    <property type="molecule type" value="Genomic_DNA"/>
</dbReference>
<accession>A0A316TKL7</accession>
<sequence>MRCRPGSGGRRVIPDQEETRLSRFSLTPRIARREDAPVLAELWCDVLRRVDRSEQVADLELVIKAAAASPEQRFVVVEHEEQIAGAVFLRLGTVSPINLEPCVHSVQPRVFDQYRRRGVGRTLMEAATAFAEENGVLHVATAVPATGRDANRFMARLALAPAATFRMAPTSMVRARLTPPAPAGSGRATPRVLVARRNQRRARAAAAEVPLPEPE</sequence>